<accession>Q2N7A4</accession>
<evidence type="ECO:0000313" key="1">
    <source>
        <dbReference type="EMBL" id="ABC64437.1"/>
    </source>
</evidence>
<dbReference type="PANTHER" id="PTHR12993">
    <property type="entry name" value="N-ACETYLGLUCOSAMINYL-PHOSPHATIDYLINOSITOL DE-N-ACETYLASE-RELATED"/>
    <property type="match status" value="1"/>
</dbReference>
<dbReference type="RefSeq" id="WP_011415260.1">
    <property type="nucleotide sequence ID" value="NC_007722.1"/>
</dbReference>
<organism evidence="1 2">
    <name type="scientific">Erythrobacter litoralis (strain HTCC2594)</name>
    <dbReference type="NCBI Taxonomy" id="314225"/>
    <lineage>
        <taxon>Bacteria</taxon>
        <taxon>Pseudomonadati</taxon>
        <taxon>Pseudomonadota</taxon>
        <taxon>Alphaproteobacteria</taxon>
        <taxon>Sphingomonadales</taxon>
        <taxon>Erythrobacteraceae</taxon>
        <taxon>Erythrobacter/Porphyrobacter group</taxon>
        <taxon>Erythrobacter</taxon>
    </lineage>
</organism>
<sequence length="246" mass="25938">MALAVLPADITAHPEDISRVVVAVLAHPDDEIFFAPALAGEARNGSEVHLVYVTSGDAGPGVSDYAKGEALAEVRREEARCAAQALGARSIAFLEFGDGTLADTPQAPDSPARKLLPVLADAIRGANPEIVITWGPDGGYGHGDHRMVSALVTQILQREPGGSRPKLYYPAMVHAPLPEPLAAQGWATTAPDLATVRYSYSEADLAAANAATQCHVTQFDEATRAALVPLFHAGVWKSEVAFHKAF</sequence>
<dbReference type="Pfam" id="PF02585">
    <property type="entry name" value="PIG-L"/>
    <property type="match status" value="1"/>
</dbReference>
<name>Q2N7A4_ERYLH</name>
<dbReference type="GO" id="GO:0016811">
    <property type="term" value="F:hydrolase activity, acting on carbon-nitrogen (but not peptide) bonds, in linear amides"/>
    <property type="evidence" value="ECO:0007669"/>
    <property type="project" value="TreeGrafter"/>
</dbReference>
<evidence type="ECO:0000313" key="2">
    <source>
        <dbReference type="Proteomes" id="UP000008808"/>
    </source>
</evidence>
<dbReference type="STRING" id="314225.ELI_11725"/>
<protein>
    <recommendedName>
        <fullName evidence="3">PIG-L family deacetylase</fullName>
    </recommendedName>
</protein>
<dbReference type="Proteomes" id="UP000008808">
    <property type="component" value="Chromosome"/>
</dbReference>
<dbReference type="KEGG" id="eli:ELI_11725"/>
<dbReference type="Gene3D" id="3.40.50.10320">
    <property type="entry name" value="LmbE-like"/>
    <property type="match status" value="1"/>
</dbReference>
<gene>
    <name evidence="1" type="ordered locus">ELI_11725</name>
</gene>
<dbReference type="PANTHER" id="PTHR12993:SF11">
    <property type="entry name" value="N-ACETYLGLUCOSAMINYL-PHOSPHATIDYLINOSITOL DE-N-ACETYLASE"/>
    <property type="match status" value="1"/>
</dbReference>
<dbReference type="EMBL" id="CP000157">
    <property type="protein sequence ID" value="ABC64437.1"/>
    <property type="molecule type" value="Genomic_DNA"/>
</dbReference>
<dbReference type="HOGENOM" id="CLU_993031_0_0_5"/>
<dbReference type="eggNOG" id="COG2120">
    <property type="taxonomic scope" value="Bacteria"/>
</dbReference>
<evidence type="ECO:0008006" key="3">
    <source>
        <dbReference type="Google" id="ProtNLM"/>
    </source>
</evidence>
<dbReference type="InterPro" id="IPR024078">
    <property type="entry name" value="LmbE-like_dom_sf"/>
</dbReference>
<dbReference type="SUPFAM" id="SSF102588">
    <property type="entry name" value="LmbE-like"/>
    <property type="match status" value="1"/>
</dbReference>
<keyword evidence="2" id="KW-1185">Reference proteome</keyword>
<reference evidence="2" key="1">
    <citation type="journal article" date="2009" name="J. Bacteriol.">
        <title>Complete genome sequence of Erythrobacter litoralis HTCC2594.</title>
        <authorList>
            <person name="Oh H.M."/>
            <person name="Giovannoni S.J."/>
            <person name="Ferriera S."/>
            <person name="Johnson J."/>
            <person name="Cho J.C."/>
        </authorList>
    </citation>
    <scope>NUCLEOTIDE SEQUENCE [LARGE SCALE GENOMIC DNA]</scope>
    <source>
        <strain evidence="2">HTCC2594</strain>
    </source>
</reference>
<proteinExistence type="predicted"/>
<dbReference type="InterPro" id="IPR003737">
    <property type="entry name" value="GlcNAc_PI_deacetylase-related"/>
</dbReference>
<dbReference type="AlphaFoldDB" id="Q2N7A4"/>